<keyword evidence="6" id="KW-1185">Reference proteome</keyword>
<keyword evidence="3" id="KW-1133">Transmembrane helix</keyword>
<dbReference type="KEGG" id="lck:HN018_06440"/>
<dbReference type="AlphaFoldDB" id="A0A6M8HN50"/>
<evidence type="ECO:0000259" key="4">
    <source>
        <dbReference type="PROSITE" id="PS50022"/>
    </source>
</evidence>
<dbReference type="Pfam" id="PF22633">
    <property type="entry name" value="F5_F8_type_C_2"/>
    <property type="match status" value="1"/>
</dbReference>
<dbReference type="InterPro" id="IPR008979">
    <property type="entry name" value="Galactose-bd-like_sf"/>
</dbReference>
<keyword evidence="5" id="KW-0808">Transferase</keyword>
<dbReference type="Gene3D" id="2.60.120.260">
    <property type="entry name" value="Galactose-binding domain-like"/>
    <property type="match status" value="1"/>
</dbReference>
<evidence type="ECO:0000313" key="6">
    <source>
        <dbReference type="Proteomes" id="UP000500767"/>
    </source>
</evidence>
<proteinExistence type="predicted"/>
<gene>
    <name evidence="5" type="ORF">HN018_06440</name>
</gene>
<evidence type="ECO:0000256" key="3">
    <source>
        <dbReference type="ARBA" id="ARBA00022989"/>
    </source>
</evidence>
<protein>
    <submittedName>
        <fullName evidence="5">Glycosyltransferase family 92 protein</fullName>
    </submittedName>
</protein>
<dbReference type="PANTHER" id="PTHR21461:SF69">
    <property type="entry name" value="GLYCOSYLTRANSFERASE FAMILY 92 PROTEIN"/>
    <property type="match status" value="1"/>
</dbReference>
<dbReference type="RefSeq" id="WP_171834713.1">
    <property type="nucleotide sequence ID" value="NZ_CP053708.1"/>
</dbReference>
<feature type="domain" description="F5/8 type C" evidence="4">
    <location>
        <begin position="322"/>
        <end position="476"/>
    </location>
</feature>
<evidence type="ECO:0000256" key="2">
    <source>
        <dbReference type="ARBA" id="ARBA00022692"/>
    </source>
</evidence>
<evidence type="ECO:0000256" key="1">
    <source>
        <dbReference type="ARBA" id="ARBA00004167"/>
    </source>
</evidence>
<evidence type="ECO:0000313" key="5">
    <source>
        <dbReference type="EMBL" id="QKE89725.1"/>
    </source>
</evidence>
<keyword evidence="3" id="KW-0472">Membrane</keyword>
<name>A0A6M8HN50_9PROT</name>
<dbReference type="GO" id="GO:0016020">
    <property type="term" value="C:membrane"/>
    <property type="evidence" value="ECO:0007669"/>
    <property type="project" value="UniProtKB-SubCell"/>
</dbReference>
<dbReference type="SUPFAM" id="SSF49785">
    <property type="entry name" value="Galactose-binding domain-like"/>
    <property type="match status" value="1"/>
</dbReference>
<dbReference type="PANTHER" id="PTHR21461">
    <property type="entry name" value="GLYCOSYLTRANSFERASE FAMILY 92 PROTEIN"/>
    <property type="match status" value="1"/>
</dbReference>
<reference evidence="5 6" key="1">
    <citation type="journal article" date="2014" name="World J. Microbiol. Biotechnol.">
        <title>Biodiversity and physiological characteristics of Antarctic and Arctic lichens-associated bacteria.</title>
        <authorList>
            <person name="Lee Y.M."/>
            <person name="Kim E.H."/>
            <person name="Lee H.K."/>
            <person name="Hong S.G."/>
        </authorList>
    </citation>
    <scope>NUCLEOTIDE SEQUENCE [LARGE SCALE GENOMIC DNA]</scope>
    <source>
        <strain evidence="5 6">PAMC 26569</strain>
    </source>
</reference>
<dbReference type="PROSITE" id="PS50022">
    <property type="entry name" value="FA58C_3"/>
    <property type="match status" value="1"/>
</dbReference>
<dbReference type="Proteomes" id="UP000500767">
    <property type="component" value="Chromosome"/>
</dbReference>
<dbReference type="InterPro" id="IPR000421">
    <property type="entry name" value="FA58C"/>
</dbReference>
<organism evidence="5 6">
    <name type="scientific">Lichenicola cladoniae</name>
    <dbReference type="NCBI Taxonomy" id="1484109"/>
    <lineage>
        <taxon>Bacteria</taxon>
        <taxon>Pseudomonadati</taxon>
        <taxon>Pseudomonadota</taxon>
        <taxon>Alphaproteobacteria</taxon>
        <taxon>Acetobacterales</taxon>
        <taxon>Acetobacteraceae</taxon>
        <taxon>Lichenicola</taxon>
    </lineage>
</organism>
<dbReference type="GO" id="GO:0005737">
    <property type="term" value="C:cytoplasm"/>
    <property type="evidence" value="ECO:0007669"/>
    <property type="project" value="TreeGrafter"/>
</dbReference>
<accession>A0A6M8HN50</accession>
<keyword evidence="2" id="KW-0812">Transmembrane</keyword>
<sequence length="478" mass="55827">MDDSKRRQYETELKSYPDRPLGVVRNNGAWPAPRYRYSLAACARWESRYVVEWILYHRSIGIDHIYLYCNDDDPAELFEKVLPFIEGKDPFVTFLHYSFQGLQFQMYFHFIRNYSHETDWMMFLDIDEFICIRKSNSIVALMEAIPSGAEAIYFNWSSFGCNGHDIRPDGYVLLNYTRREGRATPFTKVFIKSRRVPYAGFFRKKTAPVMHDYTKLDPDIVAYNVIGDRLTTYYMDFPTNAWAYLLADDHSERILATAFIAHYNIKSNQDFQLRVDRGLRGDYAAEQMWGNKSLHDRKMFNIMTNEVQDLHLHDYWRDYLSCGWKNAVFPKSRWPLISQGKSAVQSSTAHNRSIADDAATIISGRLLGASQNHTNLEDSPWWQIDLGDLHMIHEARVFNRMDGVLDRMSRFDLLASENETDWKTVLVRDESGLFGGIDGTPFVSAWEEGFAARWLRLVVPGEKRFLHLDQIEFYGARC</sequence>
<dbReference type="GO" id="GO:0016757">
    <property type="term" value="F:glycosyltransferase activity"/>
    <property type="evidence" value="ECO:0007669"/>
    <property type="project" value="TreeGrafter"/>
</dbReference>
<comment type="subcellular location">
    <subcellularLocation>
        <location evidence="1">Membrane</location>
        <topology evidence="1">Single-pass membrane protein</topology>
    </subcellularLocation>
</comment>
<dbReference type="Pfam" id="PF13704">
    <property type="entry name" value="Glyco_tranf_2_4"/>
    <property type="match status" value="1"/>
</dbReference>
<dbReference type="EMBL" id="CP053708">
    <property type="protein sequence ID" value="QKE89725.1"/>
    <property type="molecule type" value="Genomic_DNA"/>
</dbReference>